<feature type="transmembrane region" description="Helical" evidence="1">
    <location>
        <begin position="451"/>
        <end position="470"/>
    </location>
</feature>
<feature type="transmembrane region" description="Helical" evidence="1">
    <location>
        <begin position="155"/>
        <end position="176"/>
    </location>
</feature>
<keyword evidence="1" id="KW-0812">Transmembrane</keyword>
<feature type="transmembrane region" description="Helical" evidence="1">
    <location>
        <begin position="188"/>
        <end position="216"/>
    </location>
</feature>
<feature type="transmembrane region" description="Helical" evidence="1">
    <location>
        <begin position="114"/>
        <end position="143"/>
    </location>
</feature>
<dbReference type="Proteomes" id="UP000270649">
    <property type="component" value="Unassembled WGS sequence"/>
</dbReference>
<dbReference type="AlphaFoldDB" id="A0A3M0GRD9"/>
<name>A0A3M0GRD9_9CORY</name>
<feature type="transmembrane region" description="Helical" evidence="1">
    <location>
        <begin position="394"/>
        <end position="416"/>
    </location>
</feature>
<dbReference type="RefSeq" id="WP_121927473.1">
    <property type="nucleotide sequence ID" value="NZ_JBAHVG010000007.1"/>
</dbReference>
<reference evidence="2 3" key="1">
    <citation type="submission" date="2018-10" db="EMBL/GenBank/DDBJ databases">
        <title>Corynebacterium macginleyi genome sequencing and assembly of the type strain and two clinical samples.</title>
        <authorList>
            <person name="Bernier A.-M."/>
            <person name="Bernard K."/>
        </authorList>
    </citation>
    <scope>NUCLEOTIDE SEQUENCE [LARGE SCALE GENOMIC DNA]</scope>
    <source>
        <strain evidence="2 3">NML 120205</strain>
    </source>
</reference>
<sequence length="480" mass="52633">MTVVQETLSISRFFRTFLVRRMLSLGILRYRETRILLAFLGTTLLIVLATIGYLFYRGSDKVTHIDTLVLDLANLTLPQWVFIGFIIVRLLFLKSSNMLSLTESLPVTDHQRSVALFINELAFIAGILIVVFFSSIAPLPFVFGIEVSSQVATSIVFPAATLVVGLAFIYNILTWGFSVVRLGRIKDILAICVLLILAGLSQIGMTTKVASITSAFQSGNRAFLWSDTYTLISEKYGFFICSLTAVISCIFLLTAATLTSGALFTKQKEYILTRTPSKGDLSNPSTIRRTLFKSYLLSFLRAQETWITLIFALGGYILLILSQAIPPILVGEIISFLGIYAYSSTSALRNFPSLKVRPVEVYLFLCLSLLSISIPFVLVFFVGFWAIGGDNTTGLISVIGCIGTIPLTITLGIIFPSEKDNPLAVITGIAIAAISVIFFALGLSVFSLPPWGWAIATLFFLLSVASAGIFEIKKNSLPDY</sequence>
<protein>
    <submittedName>
        <fullName evidence="2">Uncharacterized protein</fullName>
    </submittedName>
</protein>
<dbReference type="EMBL" id="REGC01000002">
    <property type="protein sequence ID" value="RMB63759.1"/>
    <property type="molecule type" value="Genomic_DNA"/>
</dbReference>
<keyword evidence="1" id="KW-1133">Transmembrane helix</keyword>
<accession>A0A3M0GRD9</accession>
<keyword evidence="1" id="KW-0472">Membrane</keyword>
<organism evidence="2 3">
    <name type="scientific">Corynebacterium macginleyi</name>
    <dbReference type="NCBI Taxonomy" id="38290"/>
    <lineage>
        <taxon>Bacteria</taxon>
        <taxon>Bacillati</taxon>
        <taxon>Actinomycetota</taxon>
        <taxon>Actinomycetes</taxon>
        <taxon>Mycobacteriales</taxon>
        <taxon>Corynebacteriaceae</taxon>
        <taxon>Corynebacterium</taxon>
    </lineage>
</organism>
<feature type="transmembrane region" description="Helical" evidence="1">
    <location>
        <begin position="295"/>
        <end position="318"/>
    </location>
</feature>
<feature type="transmembrane region" description="Helical" evidence="1">
    <location>
        <begin position="35"/>
        <end position="56"/>
    </location>
</feature>
<feature type="transmembrane region" description="Helical" evidence="1">
    <location>
        <begin position="362"/>
        <end position="388"/>
    </location>
</feature>
<evidence type="ECO:0000313" key="3">
    <source>
        <dbReference type="Proteomes" id="UP000270649"/>
    </source>
</evidence>
<feature type="transmembrane region" description="Helical" evidence="1">
    <location>
        <begin position="423"/>
        <end position="445"/>
    </location>
</feature>
<gene>
    <name evidence="2" type="ORF">D9543_02925</name>
</gene>
<evidence type="ECO:0000256" key="1">
    <source>
        <dbReference type="SAM" id="Phobius"/>
    </source>
</evidence>
<comment type="caution">
    <text evidence="2">The sequence shown here is derived from an EMBL/GenBank/DDBJ whole genome shotgun (WGS) entry which is preliminary data.</text>
</comment>
<feature type="transmembrane region" description="Helical" evidence="1">
    <location>
        <begin position="324"/>
        <end position="342"/>
    </location>
</feature>
<evidence type="ECO:0000313" key="2">
    <source>
        <dbReference type="EMBL" id="RMB63759.1"/>
    </source>
</evidence>
<proteinExistence type="predicted"/>
<feature type="transmembrane region" description="Helical" evidence="1">
    <location>
        <begin position="76"/>
        <end position="93"/>
    </location>
</feature>
<feature type="transmembrane region" description="Helical" evidence="1">
    <location>
        <begin position="236"/>
        <end position="264"/>
    </location>
</feature>